<dbReference type="InterPro" id="IPR036937">
    <property type="entry name" value="Adhesion_dom_fimbrial_sf"/>
</dbReference>
<evidence type="ECO:0000256" key="5">
    <source>
        <dbReference type="SAM" id="SignalP"/>
    </source>
</evidence>
<dbReference type="RefSeq" id="WP_000773772.1">
    <property type="nucleotide sequence ID" value="NZ_CP121295.1"/>
</dbReference>
<sequence length="191" mass="19623">MKLNLIASALVLSSTMLVGNAMASDGTVHFLGEVVDSTCQVTPQTADQNVNLGKVNKTAFAGVGSTAAPTEFHIDLTGCPATYTKAAVRFDGTEASNSDGDLAIGNPANGDAPGDYTGDGAAITASGVAIRIYNRADNSQVKLYNDSAYSTIDTTAGTASMEFIARYIATDATVTAGTANADSQFTVEYQK</sequence>
<dbReference type="InterPro" id="IPR050263">
    <property type="entry name" value="Bact_Fimbrial_Adh_Pro"/>
</dbReference>
<protein>
    <submittedName>
        <fullName evidence="8">Fimbrial protein</fullName>
    </submittedName>
</protein>
<evidence type="ECO:0000313" key="7">
    <source>
        <dbReference type="EMBL" id="EBQ0045456.1"/>
    </source>
</evidence>
<dbReference type="EMBL" id="AAKFGN010000023">
    <property type="protein sequence ID" value="ECR2660654.1"/>
    <property type="molecule type" value="Genomic_DNA"/>
</dbReference>
<reference evidence="10" key="1">
    <citation type="journal article" date="2018" name="Genome Biol.">
        <title>SKESA: strategic k-mer extension for scrupulous assemblies.</title>
        <authorList>
            <person name="Souvorov A."/>
            <person name="Agarwala R."/>
            <person name="Lipman D.J."/>
        </authorList>
    </citation>
    <scope>NUCLEOTIDE SEQUENCE</scope>
    <source>
        <strain evidence="10">Salmonella enterica subsp. enterica</strain>
    </source>
</reference>
<reference evidence="10" key="3">
    <citation type="submission" date="2019-01" db="EMBL/GenBank/DDBJ databases">
        <authorList>
            <consortium name="NCBI Pathogen Detection Project"/>
        </authorList>
    </citation>
    <scope>NUCLEOTIDE SEQUENCE</scope>
    <source>
        <strain evidence="10">Salmonella enterica subsp. enterica</strain>
    </source>
</reference>
<dbReference type="EMBL" id="DAAOCB010000021">
    <property type="protein sequence ID" value="HAD2404589.1"/>
    <property type="molecule type" value="Genomic_DNA"/>
</dbReference>
<dbReference type="AlphaFoldDB" id="A0A3Y8NEK9"/>
<comment type="similarity">
    <text evidence="2">Belongs to the fimbrial protein family.</text>
</comment>
<dbReference type="EMBL" id="DAAOFU010000022">
    <property type="protein sequence ID" value="HAD2888984.1"/>
    <property type="molecule type" value="Genomic_DNA"/>
</dbReference>
<dbReference type="GO" id="GO:0043709">
    <property type="term" value="P:cell adhesion involved in single-species biofilm formation"/>
    <property type="evidence" value="ECO:0007669"/>
    <property type="project" value="TreeGrafter"/>
</dbReference>
<dbReference type="EMBL" id="DAAOAI010000022">
    <property type="protein sequence ID" value="HAD2192018.1"/>
    <property type="molecule type" value="Genomic_DNA"/>
</dbReference>
<keyword evidence="4" id="KW-0281">Fimbrium</keyword>
<evidence type="ECO:0000313" key="11">
    <source>
        <dbReference type="EMBL" id="HAD2196646.1"/>
    </source>
</evidence>
<comment type="subcellular location">
    <subcellularLocation>
        <location evidence="1">Fimbrium</location>
    </subcellularLocation>
</comment>
<dbReference type="InterPro" id="IPR008966">
    <property type="entry name" value="Adhesion_dom_sf"/>
</dbReference>
<dbReference type="Gene3D" id="2.60.40.1090">
    <property type="entry name" value="Fimbrial-type adhesion domain"/>
    <property type="match status" value="1"/>
</dbReference>
<dbReference type="SUPFAM" id="SSF49401">
    <property type="entry name" value="Bacterial adhesins"/>
    <property type="match status" value="1"/>
</dbReference>
<dbReference type="GO" id="GO:0009289">
    <property type="term" value="C:pilus"/>
    <property type="evidence" value="ECO:0007669"/>
    <property type="project" value="UniProtKB-SubCell"/>
</dbReference>
<evidence type="ECO:0000313" key="8">
    <source>
        <dbReference type="EMBL" id="ECR2660654.1"/>
    </source>
</evidence>
<dbReference type="NCBIfam" id="NF011817">
    <property type="entry name" value="PRK15289.1"/>
    <property type="match status" value="1"/>
</dbReference>
<evidence type="ECO:0000256" key="2">
    <source>
        <dbReference type="ARBA" id="ARBA00006671"/>
    </source>
</evidence>
<comment type="caution">
    <text evidence="8">The sequence shown here is derived from an EMBL/GenBank/DDBJ whole genome shotgun (WGS) entry which is preliminary data.</text>
</comment>
<evidence type="ECO:0000313" key="15">
    <source>
        <dbReference type="EMBL" id="HAD2523437.1"/>
    </source>
</evidence>
<evidence type="ECO:0000313" key="12">
    <source>
        <dbReference type="EMBL" id="HAD2281396.1"/>
    </source>
</evidence>
<dbReference type="PANTHER" id="PTHR33420:SF12">
    <property type="entry name" value="FIMBRIN-LIKE PROTEIN FIMI-RELATED"/>
    <property type="match status" value="1"/>
</dbReference>
<dbReference type="EMBL" id="DAAOAH010000021">
    <property type="protein sequence ID" value="HAD2196646.1"/>
    <property type="molecule type" value="Genomic_DNA"/>
</dbReference>
<organism evidence="8">
    <name type="scientific">Salmonella enterica I</name>
    <dbReference type="NCBI Taxonomy" id="59201"/>
    <lineage>
        <taxon>Bacteria</taxon>
        <taxon>Pseudomonadati</taxon>
        <taxon>Pseudomonadota</taxon>
        <taxon>Gammaproteobacteria</taxon>
        <taxon>Enterobacterales</taxon>
        <taxon>Enterobacteriaceae</taxon>
        <taxon>Salmonella</taxon>
    </lineage>
</organism>
<dbReference type="EMBL" id="DAAOBA010000021">
    <property type="protein sequence ID" value="HAD2281396.1"/>
    <property type="molecule type" value="Genomic_DNA"/>
</dbReference>
<accession>A0A3Y8NEK9</accession>
<evidence type="ECO:0000259" key="6">
    <source>
        <dbReference type="Pfam" id="PF00419"/>
    </source>
</evidence>
<dbReference type="InterPro" id="IPR000259">
    <property type="entry name" value="Adhesion_dom_fimbrial"/>
</dbReference>
<gene>
    <name evidence="7" type="ORF">AXN36_21715</name>
    <name evidence="8" type="ORF">F1J57_18270</name>
    <name evidence="9" type="ORF">F3E75_18675</name>
    <name evidence="10" type="ORF">G1G64_19185</name>
    <name evidence="13" type="ORF">G1G67_18800</name>
    <name evidence="11" type="ORF">G1G69_18795</name>
    <name evidence="12" type="ORF">G1G74_18885</name>
    <name evidence="14" type="ORF">G1G83_19185</name>
    <name evidence="16" type="ORF">G1H25_19615</name>
    <name evidence="15" type="ORF">G1H50_19815</name>
</gene>
<evidence type="ECO:0000313" key="10">
    <source>
        <dbReference type="EMBL" id="HAD2192018.1"/>
    </source>
</evidence>
<evidence type="ECO:0000313" key="13">
    <source>
        <dbReference type="EMBL" id="HAD2309943.1"/>
    </source>
</evidence>
<evidence type="ECO:0000313" key="9">
    <source>
        <dbReference type="EMBL" id="ECW0166790.1"/>
    </source>
</evidence>
<feature type="signal peptide" evidence="5">
    <location>
        <begin position="1"/>
        <end position="23"/>
    </location>
</feature>
<dbReference type="EMBL" id="DAAOBH010000021">
    <property type="protein sequence ID" value="HAD2309943.1"/>
    <property type="molecule type" value="Genomic_DNA"/>
</dbReference>
<name>A0A3Y8NEK9_SALET</name>
<evidence type="ECO:0000313" key="14">
    <source>
        <dbReference type="EMBL" id="HAD2404589.1"/>
    </source>
</evidence>
<reference evidence="7" key="2">
    <citation type="submission" date="2018-07" db="EMBL/GenBank/DDBJ databases">
        <authorList>
            <consortium name="GenomeTrakr network: Whole genome sequencing for foodborne pathogen traceback"/>
        </authorList>
    </citation>
    <scope>NUCLEOTIDE SEQUENCE</scope>
    <source>
        <strain evidence="7">CFSAN031465</strain>
    </source>
</reference>
<keyword evidence="3 5" id="KW-0732">Signal</keyword>
<evidence type="ECO:0000256" key="3">
    <source>
        <dbReference type="ARBA" id="ARBA00022729"/>
    </source>
</evidence>
<evidence type="ECO:0000256" key="1">
    <source>
        <dbReference type="ARBA" id="ARBA00004561"/>
    </source>
</evidence>
<dbReference type="EMBL" id="AAGNOE010000022">
    <property type="protein sequence ID" value="EBQ0045456.1"/>
    <property type="molecule type" value="Genomic_DNA"/>
</dbReference>
<dbReference type="PANTHER" id="PTHR33420">
    <property type="entry name" value="FIMBRIAL SUBUNIT ELFA-RELATED"/>
    <property type="match status" value="1"/>
</dbReference>
<dbReference type="Pfam" id="PF00419">
    <property type="entry name" value="Fimbrial"/>
    <property type="match status" value="1"/>
</dbReference>
<reference evidence="8" key="4">
    <citation type="submission" date="2019-09" db="EMBL/GenBank/DDBJ databases">
        <authorList>
            <person name="Ashton P.M."/>
            <person name="Dallman T."/>
            <person name="Nair S."/>
            <person name="De Pinna E."/>
            <person name="Peters T."/>
            <person name="Grant K."/>
        </authorList>
    </citation>
    <scope>NUCLEOTIDE SEQUENCE</scope>
    <source>
        <strain evidence="8">797590</strain>
        <strain evidence="9">802759</strain>
    </source>
</reference>
<dbReference type="EMBL" id="DAAOCV010000021">
    <property type="protein sequence ID" value="HAD2523437.1"/>
    <property type="molecule type" value="Genomic_DNA"/>
</dbReference>
<feature type="chain" id="PRO_5033412063" evidence="5">
    <location>
        <begin position="24"/>
        <end position="191"/>
    </location>
</feature>
<evidence type="ECO:0000256" key="4">
    <source>
        <dbReference type="ARBA" id="ARBA00023263"/>
    </source>
</evidence>
<feature type="domain" description="Fimbrial-type adhesion" evidence="6">
    <location>
        <begin position="29"/>
        <end position="190"/>
    </location>
</feature>
<dbReference type="SMR" id="A0A3Y8NEK9"/>
<proteinExistence type="inferred from homology"/>
<dbReference type="EMBL" id="AAKUZR010000024">
    <property type="protein sequence ID" value="ECW0166790.1"/>
    <property type="molecule type" value="Genomic_DNA"/>
</dbReference>
<evidence type="ECO:0000313" key="16">
    <source>
        <dbReference type="EMBL" id="HAD2888984.1"/>
    </source>
</evidence>